<evidence type="ECO:0000313" key="4">
    <source>
        <dbReference type="Proteomes" id="UP000242180"/>
    </source>
</evidence>
<dbReference type="InterPro" id="IPR013762">
    <property type="entry name" value="Integrase-like_cat_sf"/>
</dbReference>
<dbReference type="AlphaFoldDB" id="A0A1X2H0M1"/>
<keyword evidence="1" id="KW-0238">DNA-binding</keyword>
<reference evidence="3 4" key="1">
    <citation type="submission" date="2016-07" db="EMBL/GenBank/DDBJ databases">
        <title>Pervasive Adenine N6-methylation of Active Genes in Fungi.</title>
        <authorList>
            <consortium name="DOE Joint Genome Institute"/>
            <person name="Mondo S.J."/>
            <person name="Dannebaum R.O."/>
            <person name="Kuo R.C."/>
            <person name="Labutti K."/>
            <person name="Haridas S."/>
            <person name="Kuo A."/>
            <person name="Salamov A."/>
            <person name="Ahrendt S.R."/>
            <person name="Lipzen A."/>
            <person name="Sullivan W."/>
            <person name="Andreopoulos W.B."/>
            <person name="Clum A."/>
            <person name="Lindquist E."/>
            <person name="Daum C."/>
            <person name="Ramamoorthy G.K."/>
            <person name="Gryganskyi A."/>
            <person name="Culley D."/>
            <person name="Magnuson J.K."/>
            <person name="James T.Y."/>
            <person name="O'Malley M.A."/>
            <person name="Stajich J.E."/>
            <person name="Spatafora J.W."/>
            <person name="Visel A."/>
            <person name="Grigoriev I.V."/>
        </authorList>
    </citation>
    <scope>NUCLEOTIDE SEQUENCE [LARGE SCALE GENOMIC DNA]</scope>
    <source>
        <strain evidence="3 4">NRRL 2496</strain>
    </source>
</reference>
<sequence>MAGVRSRFAGQGFSAQAITSLCAAHLRPSATNRTYLAAQRRFVYWCHTQSIDVNRYTPPQLINFLALVHADGFSPNTVILYKSAVAVFHVNSSTVTQDPTVRAYLRRILRDAPPRETSQPLIDLTPSINFVGSIDSSPSTPLSLLNRKAAFLLAMAAFLRPSDLHRIDLSRCSISEPDGLLHLVVVAPKETRQGRRIVKTLTLHPLEQDPTLCPVRAFTALRDHPDASSRPQGALFVNSTNPTAPLSVVTISLWLRNIVRKSCPDIGDSTSRSPMPSIRSLASDRALSQGASLQDIVVMGNWSTSTVFDNHYRRQRQVSTNISARAILGNSAVSEDA</sequence>
<dbReference type="Gene3D" id="1.10.443.10">
    <property type="entry name" value="Intergrase catalytic core"/>
    <property type="match status" value="1"/>
</dbReference>
<dbReference type="GO" id="GO:0003677">
    <property type="term" value="F:DNA binding"/>
    <property type="evidence" value="ECO:0007669"/>
    <property type="project" value="UniProtKB-KW"/>
</dbReference>
<dbReference type="SUPFAM" id="SSF56349">
    <property type="entry name" value="DNA breaking-rejoining enzymes"/>
    <property type="match status" value="1"/>
</dbReference>
<accession>A0A1X2H0M1</accession>
<proteinExistence type="predicted"/>
<dbReference type="GO" id="GO:0006310">
    <property type="term" value="P:DNA recombination"/>
    <property type="evidence" value="ECO:0007669"/>
    <property type="project" value="UniProtKB-KW"/>
</dbReference>
<dbReference type="STRING" id="13706.A0A1X2H0M1"/>
<comment type="caution">
    <text evidence="3">The sequence shown here is derived from an EMBL/GenBank/DDBJ whole genome shotgun (WGS) entry which is preliminary data.</text>
</comment>
<dbReference type="Proteomes" id="UP000242180">
    <property type="component" value="Unassembled WGS sequence"/>
</dbReference>
<dbReference type="EMBL" id="MCGN01000012">
    <property type="protein sequence ID" value="ORY90557.1"/>
    <property type="molecule type" value="Genomic_DNA"/>
</dbReference>
<keyword evidence="2" id="KW-0233">DNA recombination</keyword>
<dbReference type="OMA" id="RICVFIC"/>
<dbReference type="SUPFAM" id="SSF47823">
    <property type="entry name" value="lambda integrase-like, N-terminal domain"/>
    <property type="match status" value="1"/>
</dbReference>
<organism evidence="3 4">
    <name type="scientific">Syncephalastrum racemosum</name>
    <name type="common">Filamentous fungus</name>
    <dbReference type="NCBI Taxonomy" id="13706"/>
    <lineage>
        <taxon>Eukaryota</taxon>
        <taxon>Fungi</taxon>
        <taxon>Fungi incertae sedis</taxon>
        <taxon>Mucoromycota</taxon>
        <taxon>Mucoromycotina</taxon>
        <taxon>Mucoromycetes</taxon>
        <taxon>Mucorales</taxon>
        <taxon>Syncephalastraceae</taxon>
        <taxon>Syncephalastrum</taxon>
    </lineage>
</organism>
<name>A0A1X2H0M1_SYNRA</name>
<dbReference type="PANTHER" id="PTHR35617">
    <property type="entry name" value="PHAGE_INTEGRASE DOMAIN-CONTAINING PROTEIN"/>
    <property type="match status" value="1"/>
</dbReference>
<dbReference type="InterPro" id="IPR010998">
    <property type="entry name" value="Integrase_recombinase_N"/>
</dbReference>
<evidence type="ECO:0008006" key="5">
    <source>
        <dbReference type="Google" id="ProtNLM"/>
    </source>
</evidence>
<dbReference type="InParanoid" id="A0A1X2H0M1"/>
<dbReference type="InterPro" id="IPR011010">
    <property type="entry name" value="DNA_brk_join_enz"/>
</dbReference>
<dbReference type="OrthoDB" id="5588333at2759"/>
<evidence type="ECO:0000313" key="3">
    <source>
        <dbReference type="EMBL" id="ORY90557.1"/>
    </source>
</evidence>
<dbReference type="GO" id="GO:0015074">
    <property type="term" value="P:DNA integration"/>
    <property type="evidence" value="ECO:0007669"/>
    <property type="project" value="InterPro"/>
</dbReference>
<keyword evidence="4" id="KW-1185">Reference proteome</keyword>
<protein>
    <recommendedName>
        <fullName evidence="5">Tyr recombinase domain-containing protein</fullName>
    </recommendedName>
</protein>
<evidence type="ECO:0000256" key="1">
    <source>
        <dbReference type="ARBA" id="ARBA00023125"/>
    </source>
</evidence>
<gene>
    <name evidence="3" type="ORF">BCR43DRAFT_447177</name>
</gene>
<dbReference type="PANTHER" id="PTHR35617:SF3">
    <property type="entry name" value="CORE-BINDING (CB) DOMAIN-CONTAINING PROTEIN"/>
    <property type="match status" value="1"/>
</dbReference>
<dbReference type="Gene3D" id="1.10.150.130">
    <property type="match status" value="1"/>
</dbReference>
<evidence type="ECO:0000256" key="2">
    <source>
        <dbReference type="ARBA" id="ARBA00023172"/>
    </source>
</evidence>